<evidence type="ECO:0000313" key="2">
    <source>
        <dbReference type="Proteomes" id="UP001207468"/>
    </source>
</evidence>
<reference evidence="1" key="1">
    <citation type="submission" date="2021-03" db="EMBL/GenBank/DDBJ databases">
        <title>Evolutionary priming and transition to the ectomycorrhizal habit in an iconic lineage of mushroom-forming fungi: is preadaptation a requirement?</title>
        <authorList>
            <consortium name="DOE Joint Genome Institute"/>
            <person name="Looney B.P."/>
            <person name="Miyauchi S."/>
            <person name="Morin E."/>
            <person name="Drula E."/>
            <person name="Courty P.E."/>
            <person name="Chicoki N."/>
            <person name="Fauchery L."/>
            <person name="Kohler A."/>
            <person name="Kuo A."/>
            <person name="LaButti K."/>
            <person name="Pangilinan J."/>
            <person name="Lipzen A."/>
            <person name="Riley R."/>
            <person name="Andreopoulos W."/>
            <person name="He G."/>
            <person name="Johnson J."/>
            <person name="Barry K.W."/>
            <person name="Grigoriev I.V."/>
            <person name="Nagy L."/>
            <person name="Hibbett D."/>
            <person name="Henrissat B."/>
            <person name="Matheny P.B."/>
            <person name="Labbe J."/>
            <person name="Martin A.F."/>
        </authorList>
    </citation>
    <scope>NUCLEOTIDE SEQUENCE</scope>
    <source>
        <strain evidence="1">BPL698</strain>
    </source>
</reference>
<sequence>MSSQPPRVLSTEDLNTADAKWIGLKKINWQDRKGKARIWEAAERRTRGNSGIDGDVTDQLAAVAILALIRSKTRAFPVSTVIIEQYRPPLGKVVVELPAGLIDDGETPEEAAIRELREETGYEAQGVLDSGSVLATDPGMTTANMKLVILDVPLDAEMVSPDQNLQDGEAIVRRVVEVKSLHGVLKEYYEKEDHVIIDTRLWHLAAGFDLAERLRRDAIAP</sequence>
<protein>
    <submittedName>
        <fullName evidence="1">NUDIX hydrolase domain-like protein</fullName>
    </submittedName>
</protein>
<accession>A0ACC0U284</accession>
<comment type="caution">
    <text evidence="1">The sequence shown here is derived from an EMBL/GenBank/DDBJ whole genome shotgun (WGS) entry which is preliminary data.</text>
</comment>
<name>A0ACC0U284_9AGAM</name>
<keyword evidence="2" id="KW-1185">Reference proteome</keyword>
<organism evidence="1 2">
    <name type="scientific">Russula earlei</name>
    <dbReference type="NCBI Taxonomy" id="71964"/>
    <lineage>
        <taxon>Eukaryota</taxon>
        <taxon>Fungi</taxon>
        <taxon>Dikarya</taxon>
        <taxon>Basidiomycota</taxon>
        <taxon>Agaricomycotina</taxon>
        <taxon>Agaricomycetes</taxon>
        <taxon>Russulales</taxon>
        <taxon>Russulaceae</taxon>
        <taxon>Russula</taxon>
    </lineage>
</organism>
<proteinExistence type="predicted"/>
<dbReference type="Proteomes" id="UP001207468">
    <property type="component" value="Unassembled WGS sequence"/>
</dbReference>
<gene>
    <name evidence="1" type="ORF">F5148DRAFT_1320331</name>
</gene>
<evidence type="ECO:0000313" key="1">
    <source>
        <dbReference type="EMBL" id="KAI9459040.1"/>
    </source>
</evidence>
<dbReference type="EMBL" id="JAGFNK010000203">
    <property type="protein sequence ID" value="KAI9459040.1"/>
    <property type="molecule type" value="Genomic_DNA"/>
</dbReference>